<dbReference type="Proteomes" id="UP000549343">
    <property type="component" value="Unassembled WGS sequence"/>
</dbReference>
<proteinExistence type="predicted"/>
<evidence type="ECO:0000313" key="2">
    <source>
        <dbReference type="EMBL" id="GAA0594227.1"/>
    </source>
</evidence>
<evidence type="ECO:0000313" key="3">
    <source>
        <dbReference type="EMBL" id="MBB4777406.1"/>
    </source>
</evidence>
<dbReference type="InterPro" id="IPR016040">
    <property type="entry name" value="NAD(P)-bd_dom"/>
</dbReference>
<dbReference type="EMBL" id="BAAAHD010000078">
    <property type="protein sequence ID" value="GAA0594227.1"/>
    <property type="molecule type" value="Genomic_DNA"/>
</dbReference>
<organism evidence="3 4">
    <name type="scientific">Actinomadura livida</name>
    <dbReference type="NCBI Taxonomy" id="79909"/>
    <lineage>
        <taxon>Bacteria</taxon>
        <taxon>Bacillati</taxon>
        <taxon>Actinomycetota</taxon>
        <taxon>Actinomycetes</taxon>
        <taxon>Streptosporangiales</taxon>
        <taxon>Thermomonosporaceae</taxon>
        <taxon>Actinomadura</taxon>
    </lineage>
</organism>
<dbReference type="InterPro" id="IPR036291">
    <property type="entry name" value="NAD(P)-bd_dom_sf"/>
</dbReference>
<evidence type="ECO:0000313" key="4">
    <source>
        <dbReference type="Proteomes" id="UP000549343"/>
    </source>
</evidence>
<dbReference type="AlphaFoldDB" id="A0A7W7II68"/>
<dbReference type="Proteomes" id="UP001501427">
    <property type="component" value="Unassembled WGS sequence"/>
</dbReference>
<dbReference type="RefSeq" id="WP_184887819.1">
    <property type="nucleotide sequence ID" value="NZ_BAAAHD010000078.1"/>
</dbReference>
<reference evidence="2" key="1">
    <citation type="journal article" date="2014" name="Int. J. Syst. Evol. Microbiol.">
        <title>Complete genome of a new Firmicutes species belonging to the dominant human colonic microbiota ('Ruminococcus bicirculans') reveals two chromosomes and a selective capacity to utilize plant glucans.</title>
        <authorList>
            <consortium name="NISC Comparative Sequencing Program"/>
            <person name="Wegmann U."/>
            <person name="Louis P."/>
            <person name="Goesmann A."/>
            <person name="Henrissat B."/>
            <person name="Duncan S.H."/>
            <person name="Flint H.J."/>
        </authorList>
    </citation>
    <scope>NUCLEOTIDE SEQUENCE</scope>
    <source>
        <strain evidence="2">JCM 10667</strain>
    </source>
</reference>
<sequence>MASPILVTGGTGTLGRHVVPLLREAGRDVRVLSRRGREPADGIEYVTGDLLKDEGIEAAVAGSEIVVHLAGGAKGDDEATRNLVRASARAEVKHLVFISVIGADRVPLAWLKTQLDAERAVIDSGVPWTIQRAAQFHDLVLKVVRSMARLPVVPNPGGLRFQPVDARDVAVRIAGLALGEPAGRVPDLAGPEVYGMGELVRGYLRARGKRRPTMPVRIPGKAGRAYRAGDNLALEGADHGTRTWEDFLHEEVGAGPARPATSASA</sequence>
<evidence type="ECO:0000259" key="1">
    <source>
        <dbReference type="Pfam" id="PF13460"/>
    </source>
</evidence>
<comment type="caution">
    <text evidence="3">The sequence shown here is derived from an EMBL/GenBank/DDBJ whole genome shotgun (WGS) entry which is preliminary data.</text>
</comment>
<gene>
    <name evidence="3" type="ORF">F4557_005824</name>
    <name evidence="2" type="ORF">GCM10009546_65620</name>
</gene>
<feature type="domain" description="NAD(P)-binding" evidence="1">
    <location>
        <begin position="9"/>
        <end position="138"/>
    </location>
</feature>
<name>A0A7W7II68_9ACTN</name>
<keyword evidence="5" id="KW-1185">Reference proteome</keyword>
<dbReference type="Pfam" id="PF13460">
    <property type="entry name" value="NAD_binding_10"/>
    <property type="match status" value="1"/>
</dbReference>
<dbReference type="SUPFAM" id="SSF51735">
    <property type="entry name" value="NAD(P)-binding Rossmann-fold domains"/>
    <property type="match status" value="1"/>
</dbReference>
<reference evidence="3 4" key="3">
    <citation type="submission" date="2020-08" db="EMBL/GenBank/DDBJ databases">
        <title>Sequencing the genomes of 1000 actinobacteria strains.</title>
        <authorList>
            <person name="Klenk H.-P."/>
        </authorList>
    </citation>
    <scope>NUCLEOTIDE SEQUENCE [LARGE SCALE GENOMIC DNA]</scope>
    <source>
        <strain evidence="3 4">DSM 44772</strain>
    </source>
</reference>
<evidence type="ECO:0000313" key="5">
    <source>
        <dbReference type="Proteomes" id="UP001501427"/>
    </source>
</evidence>
<dbReference type="PANTHER" id="PTHR12126">
    <property type="entry name" value="NADH-UBIQUINONE OXIDOREDUCTASE 39 KDA SUBUNIT-RELATED"/>
    <property type="match status" value="1"/>
</dbReference>
<dbReference type="Gene3D" id="3.40.50.720">
    <property type="entry name" value="NAD(P)-binding Rossmann-like Domain"/>
    <property type="match status" value="1"/>
</dbReference>
<dbReference type="EMBL" id="JACHMV010000001">
    <property type="protein sequence ID" value="MBB4777406.1"/>
    <property type="molecule type" value="Genomic_DNA"/>
</dbReference>
<reference evidence="2" key="4">
    <citation type="submission" date="2023-12" db="EMBL/GenBank/DDBJ databases">
        <authorList>
            <person name="Sun Q."/>
            <person name="Inoue M."/>
        </authorList>
    </citation>
    <scope>NUCLEOTIDE SEQUENCE</scope>
    <source>
        <strain evidence="2">JCM 10667</strain>
    </source>
</reference>
<dbReference type="PANTHER" id="PTHR12126:SF11">
    <property type="entry name" value="NADH DEHYDROGENASE [UBIQUINONE] 1 ALPHA SUBCOMPLEX SUBUNIT 9, MITOCHONDRIAL"/>
    <property type="match status" value="1"/>
</dbReference>
<reference evidence="5" key="2">
    <citation type="journal article" date="2019" name="Int. J. Syst. Evol. Microbiol.">
        <title>The Global Catalogue of Microorganisms (GCM) 10K type strain sequencing project: providing services to taxonomists for standard genome sequencing and annotation.</title>
        <authorList>
            <consortium name="The Broad Institute Genomics Platform"/>
            <consortium name="The Broad Institute Genome Sequencing Center for Infectious Disease"/>
            <person name="Wu L."/>
            <person name="Ma J."/>
        </authorList>
    </citation>
    <scope>NUCLEOTIDE SEQUENCE [LARGE SCALE GENOMIC DNA]</scope>
    <source>
        <strain evidence="5">JCM 10667</strain>
    </source>
</reference>
<dbReference type="InterPro" id="IPR051207">
    <property type="entry name" value="ComplexI_NDUFA9_subunit"/>
</dbReference>
<protein>
    <submittedName>
        <fullName evidence="2">NAD(P)H-binding protein</fullName>
    </submittedName>
    <submittedName>
        <fullName evidence="3">Uncharacterized protein YbjT (DUF2867 family)</fullName>
    </submittedName>
</protein>
<accession>A0A7W7II68</accession>
<dbReference type="GO" id="GO:0044877">
    <property type="term" value="F:protein-containing complex binding"/>
    <property type="evidence" value="ECO:0007669"/>
    <property type="project" value="TreeGrafter"/>
</dbReference>